<evidence type="ECO:0000259" key="2">
    <source>
        <dbReference type="PROSITE" id="PS50112"/>
    </source>
</evidence>
<accession>A0A1F5YYD7</accession>
<dbReference type="PROSITE" id="PS50113">
    <property type="entry name" value="PAC"/>
    <property type="match status" value="2"/>
</dbReference>
<reference evidence="4 5" key="1">
    <citation type="journal article" date="2016" name="Nat. Commun.">
        <title>Thousands of microbial genomes shed light on interconnected biogeochemical processes in an aquifer system.</title>
        <authorList>
            <person name="Anantharaman K."/>
            <person name="Brown C.T."/>
            <person name="Hug L.A."/>
            <person name="Sharon I."/>
            <person name="Castelle C.J."/>
            <person name="Probst A.J."/>
            <person name="Thomas B.C."/>
            <person name="Singh A."/>
            <person name="Wilkins M.J."/>
            <person name="Karaoz U."/>
            <person name="Brodie E.L."/>
            <person name="Williams K.H."/>
            <person name="Hubbard S.S."/>
            <person name="Banfield J.F."/>
        </authorList>
    </citation>
    <scope>NUCLEOTIDE SEQUENCE [LARGE SCALE GENOMIC DNA]</scope>
</reference>
<evidence type="ECO:0000256" key="1">
    <source>
        <dbReference type="SAM" id="Coils"/>
    </source>
</evidence>
<dbReference type="InterPro" id="IPR013767">
    <property type="entry name" value="PAS_fold"/>
</dbReference>
<dbReference type="InterPro" id="IPR000014">
    <property type="entry name" value="PAS"/>
</dbReference>
<dbReference type="InterPro" id="IPR000700">
    <property type="entry name" value="PAS-assoc_C"/>
</dbReference>
<feature type="domain" description="PAC" evidence="3">
    <location>
        <begin position="186"/>
        <end position="237"/>
    </location>
</feature>
<name>A0A1F5YYD7_9BACT</name>
<dbReference type="PANTHER" id="PTHR44757:SF2">
    <property type="entry name" value="BIOFILM ARCHITECTURE MAINTENANCE PROTEIN MBAA"/>
    <property type="match status" value="1"/>
</dbReference>
<dbReference type="EMBL" id="MFIX01000079">
    <property type="protein sequence ID" value="OGG05210.1"/>
    <property type="molecule type" value="Genomic_DNA"/>
</dbReference>
<evidence type="ECO:0008006" key="6">
    <source>
        <dbReference type="Google" id="ProtNLM"/>
    </source>
</evidence>
<comment type="caution">
    <text evidence="4">The sequence shown here is derived from an EMBL/GenBank/DDBJ whole genome shotgun (WGS) entry which is preliminary data.</text>
</comment>
<dbReference type="CDD" id="cd00130">
    <property type="entry name" value="PAS"/>
    <property type="match status" value="3"/>
</dbReference>
<dbReference type="STRING" id="1817867.A3F83_08510"/>
<organism evidence="4 5">
    <name type="scientific">Candidatus Glassbacteria bacterium RIFCSPLOWO2_12_FULL_58_11</name>
    <dbReference type="NCBI Taxonomy" id="1817867"/>
    <lineage>
        <taxon>Bacteria</taxon>
        <taxon>Candidatus Glassiibacteriota</taxon>
    </lineage>
</organism>
<feature type="domain" description="PAS" evidence="2">
    <location>
        <begin position="1"/>
        <end position="63"/>
    </location>
</feature>
<sequence length="434" mass="49376">MDNITSLVVVKDAEGRYLLVNNKSESVIGLKSEEIVGKTADEVYPPEIAEKIRELDRKVIDSGEIHANEEHLRLGDERIYFTTKVPLLDEEGRCWGICGLATDITQRKKAEEKLREDEDMVKTILNTSAEPMLLLDIDGTIIYLNETAALRFGKPVKELIGVNSLGLIAPELAQSRRNYHDIAIQYRMPVRFEETQAGIIFNTTVYPVFDGKGNVVRLSVWARDISNQKKAEEELREREEKYRALFESLQDAAFIADAETGMIHEANPQAEVLMGYTRDELVSMHQTELHPREEMERYLRMFQERSEKGSGIDLDCEIVRKDSTKVPVMISAHLLAIGGKPYLMGIFRDQSLYKKMTRKKENAGRLEEFNSLALESAREGNQIVVSLLDKIRAQLGSGKLKDGSWELLLEAETELLKMKEVNRKLLSRNGEEES</sequence>
<dbReference type="Pfam" id="PF08448">
    <property type="entry name" value="PAS_4"/>
    <property type="match status" value="1"/>
</dbReference>
<dbReference type="InterPro" id="IPR013656">
    <property type="entry name" value="PAS_4"/>
</dbReference>
<dbReference type="NCBIfam" id="TIGR00229">
    <property type="entry name" value="sensory_box"/>
    <property type="match status" value="3"/>
</dbReference>
<keyword evidence="1" id="KW-0175">Coiled coil</keyword>
<dbReference type="GO" id="GO:0006355">
    <property type="term" value="P:regulation of DNA-templated transcription"/>
    <property type="evidence" value="ECO:0007669"/>
    <property type="project" value="InterPro"/>
</dbReference>
<evidence type="ECO:0000259" key="3">
    <source>
        <dbReference type="PROSITE" id="PS50113"/>
    </source>
</evidence>
<proteinExistence type="predicted"/>
<dbReference type="AlphaFoldDB" id="A0A1F5YYD7"/>
<feature type="coiled-coil region" evidence="1">
    <location>
        <begin position="225"/>
        <end position="252"/>
    </location>
</feature>
<dbReference type="Gene3D" id="3.30.450.20">
    <property type="entry name" value="PAS domain"/>
    <property type="match status" value="3"/>
</dbReference>
<feature type="domain" description="PAS" evidence="2">
    <location>
        <begin position="238"/>
        <end position="309"/>
    </location>
</feature>
<gene>
    <name evidence="4" type="ORF">A3F83_08510</name>
</gene>
<dbReference type="SUPFAM" id="SSF55785">
    <property type="entry name" value="PYP-like sensor domain (PAS domain)"/>
    <property type="match status" value="3"/>
</dbReference>
<dbReference type="PROSITE" id="PS50112">
    <property type="entry name" value="PAS"/>
    <property type="match status" value="3"/>
</dbReference>
<evidence type="ECO:0000313" key="4">
    <source>
        <dbReference type="EMBL" id="OGG05210.1"/>
    </source>
</evidence>
<dbReference type="SMART" id="SM00091">
    <property type="entry name" value="PAS"/>
    <property type="match status" value="3"/>
</dbReference>
<protein>
    <recommendedName>
        <fullName evidence="6">PAS domain S-box protein</fullName>
    </recommendedName>
</protein>
<dbReference type="PANTHER" id="PTHR44757">
    <property type="entry name" value="DIGUANYLATE CYCLASE DGCP"/>
    <property type="match status" value="1"/>
</dbReference>
<dbReference type="Pfam" id="PF00989">
    <property type="entry name" value="PAS"/>
    <property type="match status" value="1"/>
</dbReference>
<dbReference type="Pfam" id="PF13426">
    <property type="entry name" value="PAS_9"/>
    <property type="match status" value="1"/>
</dbReference>
<dbReference type="Proteomes" id="UP000179129">
    <property type="component" value="Unassembled WGS sequence"/>
</dbReference>
<evidence type="ECO:0000313" key="5">
    <source>
        <dbReference type="Proteomes" id="UP000179129"/>
    </source>
</evidence>
<feature type="domain" description="PAS" evidence="2">
    <location>
        <begin position="117"/>
        <end position="187"/>
    </location>
</feature>
<feature type="domain" description="PAC" evidence="3">
    <location>
        <begin position="61"/>
        <end position="116"/>
    </location>
</feature>
<dbReference type="InterPro" id="IPR052155">
    <property type="entry name" value="Biofilm_reg_signaling"/>
</dbReference>
<dbReference type="InterPro" id="IPR035965">
    <property type="entry name" value="PAS-like_dom_sf"/>
</dbReference>